<keyword evidence="4" id="KW-1185">Reference proteome</keyword>
<dbReference type="GO" id="GO:0019005">
    <property type="term" value="C:SCF ubiquitin ligase complex"/>
    <property type="evidence" value="ECO:0007669"/>
    <property type="project" value="TreeGrafter"/>
</dbReference>
<dbReference type="InterPro" id="IPR032675">
    <property type="entry name" value="LRR_dom_sf"/>
</dbReference>
<dbReference type="OrthoDB" id="10257471at2759"/>
<gene>
    <name evidence="3" type="ORF">FOMPIDRAFT_1121820</name>
</gene>
<reference evidence="3 4" key="1">
    <citation type="journal article" date="2012" name="Science">
        <title>The Paleozoic origin of enzymatic lignin decomposition reconstructed from 31 fungal genomes.</title>
        <authorList>
            <person name="Floudas D."/>
            <person name="Binder M."/>
            <person name="Riley R."/>
            <person name="Barry K."/>
            <person name="Blanchette R.A."/>
            <person name="Henrissat B."/>
            <person name="Martinez A.T."/>
            <person name="Otillar R."/>
            <person name="Spatafora J.W."/>
            <person name="Yadav J.S."/>
            <person name="Aerts A."/>
            <person name="Benoit I."/>
            <person name="Boyd A."/>
            <person name="Carlson A."/>
            <person name="Copeland A."/>
            <person name="Coutinho P.M."/>
            <person name="de Vries R.P."/>
            <person name="Ferreira P."/>
            <person name="Findley K."/>
            <person name="Foster B."/>
            <person name="Gaskell J."/>
            <person name="Glotzer D."/>
            <person name="Gorecki P."/>
            <person name="Heitman J."/>
            <person name="Hesse C."/>
            <person name="Hori C."/>
            <person name="Igarashi K."/>
            <person name="Jurgens J.A."/>
            <person name="Kallen N."/>
            <person name="Kersten P."/>
            <person name="Kohler A."/>
            <person name="Kuees U."/>
            <person name="Kumar T.K.A."/>
            <person name="Kuo A."/>
            <person name="LaButti K."/>
            <person name="Larrondo L.F."/>
            <person name="Lindquist E."/>
            <person name="Ling A."/>
            <person name="Lombard V."/>
            <person name="Lucas S."/>
            <person name="Lundell T."/>
            <person name="Martin R."/>
            <person name="McLaughlin D.J."/>
            <person name="Morgenstern I."/>
            <person name="Morin E."/>
            <person name="Murat C."/>
            <person name="Nagy L.G."/>
            <person name="Nolan M."/>
            <person name="Ohm R.A."/>
            <person name="Patyshakuliyeva A."/>
            <person name="Rokas A."/>
            <person name="Ruiz-Duenas F.J."/>
            <person name="Sabat G."/>
            <person name="Salamov A."/>
            <person name="Samejima M."/>
            <person name="Schmutz J."/>
            <person name="Slot J.C."/>
            <person name="St John F."/>
            <person name="Stenlid J."/>
            <person name="Sun H."/>
            <person name="Sun S."/>
            <person name="Syed K."/>
            <person name="Tsang A."/>
            <person name="Wiebenga A."/>
            <person name="Young D."/>
            <person name="Pisabarro A."/>
            <person name="Eastwood D.C."/>
            <person name="Martin F."/>
            <person name="Cullen D."/>
            <person name="Grigoriev I.V."/>
            <person name="Hibbett D.S."/>
        </authorList>
    </citation>
    <scope>NUCLEOTIDE SEQUENCE</scope>
    <source>
        <strain evidence="4">FP-58527</strain>
    </source>
</reference>
<accession>S8FR79</accession>
<organism evidence="3 4">
    <name type="scientific">Fomitopsis schrenkii</name>
    <name type="common">Brown rot fungus</name>
    <dbReference type="NCBI Taxonomy" id="2126942"/>
    <lineage>
        <taxon>Eukaryota</taxon>
        <taxon>Fungi</taxon>
        <taxon>Dikarya</taxon>
        <taxon>Basidiomycota</taxon>
        <taxon>Agaricomycotina</taxon>
        <taxon>Agaricomycetes</taxon>
        <taxon>Polyporales</taxon>
        <taxon>Fomitopsis</taxon>
    </lineage>
</organism>
<dbReference type="STRING" id="743788.S8FR79"/>
<evidence type="ECO:0000313" key="4">
    <source>
        <dbReference type="Proteomes" id="UP000015241"/>
    </source>
</evidence>
<dbReference type="EMBL" id="KE504146">
    <property type="protein sequence ID" value="EPT00765.1"/>
    <property type="molecule type" value="Genomic_DNA"/>
</dbReference>
<dbReference type="InterPro" id="IPR057207">
    <property type="entry name" value="FBXL15_LRR"/>
</dbReference>
<dbReference type="Gene3D" id="3.80.10.10">
    <property type="entry name" value="Ribonuclease Inhibitor"/>
    <property type="match status" value="2"/>
</dbReference>
<dbReference type="InterPro" id="IPR006553">
    <property type="entry name" value="Leu-rich_rpt_Cys-con_subtyp"/>
</dbReference>
<protein>
    <recommendedName>
        <fullName evidence="2">F-box/LRR-repeat protein 15-like leucin rich repeat domain-containing protein</fullName>
    </recommendedName>
</protein>
<dbReference type="eggNOG" id="KOG1947">
    <property type="taxonomic scope" value="Eukaryota"/>
</dbReference>
<proteinExistence type="predicted"/>
<evidence type="ECO:0000259" key="2">
    <source>
        <dbReference type="Pfam" id="PF25372"/>
    </source>
</evidence>
<dbReference type="HOGENOM" id="CLU_010840_0_0_1"/>
<dbReference type="InParanoid" id="S8FR79"/>
<dbReference type="Pfam" id="PF25372">
    <property type="entry name" value="DUF7885"/>
    <property type="match status" value="1"/>
</dbReference>
<dbReference type="SUPFAM" id="SSF52047">
    <property type="entry name" value="RNI-like"/>
    <property type="match status" value="1"/>
</dbReference>
<dbReference type="AlphaFoldDB" id="S8FR79"/>
<name>S8FR79_FOMSC</name>
<dbReference type="SMART" id="SM00367">
    <property type="entry name" value="LRR_CC"/>
    <property type="match status" value="10"/>
</dbReference>
<feature type="region of interest" description="Disordered" evidence="1">
    <location>
        <begin position="178"/>
        <end position="198"/>
    </location>
</feature>
<evidence type="ECO:0000256" key="1">
    <source>
        <dbReference type="SAM" id="MobiDB-lite"/>
    </source>
</evidence>
<sequence length="452" mass="50118">MSFVNRLPLTQQSCYDVTELTVIQNDEDAIIDDDLAHIIPWCPNLESICLTGVPDLSDRTVVLLARSAHYLIELDISGCTLITDVAILEVASIATELEVVRLNGLSTLTDPSVSALARSLTNLRELEISDLHLLTSLSVRDIWTFATNLQRLKLSNCVHLTDKGFPYVPIGPPDRPSSLATLASFPPPEESPWTDESRPPTWLETLPPLIFSSGHKLGHLRFLDISHCSRLTDAAIAGVVAYAPRLQHLSISACTRLTDASAEAVSNLQHLHVLAMSYVDGLTDSGVVSIVRHCTKLRSVDVNYCSSLTDLSVLELGTLPQLQRLAASGLPYLTDNALFFLAEHAESLQRLHICQCRRLTLDSMHFLVRKLNKLEHLNASGIPALKRAGVERFSDEPSMDYDSRTRGLHRVFTGANIVALRQFLDKEQSRRRRAEDQNIIFSPRADDSDALY</sequence>
<evidence type="ECO:0000313" key="3">
    <source>
        <dbReference type="EMBL" id="EPT00765.1"/>
    </source>
</evidence>
<dbReference type="GO" id="GO:0031146">
    <property type="term" value="P:SCF-dependent proteasomal ubiquitin-dependent protein catabolic process"/>
    <property type="evidence" value="ECO:0007669"/>
    <property type="project" value="TreeGrafter"/>
</dbReference>
<feature type="domain" description="F-box/LRR-repeat protein 15-like leucin rich repeat" evidence="2">
    <location>
        <begin position="80"/>
        <end position="162"/>
    </location>
</feature>
<dbReference type="PANTHER" id="PTHR13318">
    <property type="entry name" value="PARTNER OF PAIRED, ISOFORM B-RELATED"/>
    <property type="match status" value="1"/>
</dbReference>
<dbReference type="Proteomes" id="UP000015241">
    <property type="component" value="Unassembled WGS sequence"/>
</dbReference>